<dbReference type="AlphaFoldDB" id="A0A8T0DPR3"/>
<dbReference type="GO" id="GO:0061630">
    <property type="term" value="F:ubiquitin protein ligase activity"/>
    <property type="evidence" value="ECO:0007669"/>
    <property type="project" value="InterPro"/>
</dbReference>
<dbReference type="PANTHER" id="PTHR13513:SF9">
    <property type="entry name" value="E3 UBIQUITIN-PROTEIN LIGASE UBR7-RELATED"/>
    <property type="match status" value="1"/>
</dbReference>
<dbReference type="SUPFAM" id="SSF57903">
    <property type="entry name" value="FYVE/PHD zinc finger"/>
    <property type="match status" value="1"/>
</dbReference>
<dbReference type="InterPro" id="IPR013083">
    <property type="entry name" value="Znf_RING/FYVE/PHD"/>
</dbReference>
<dbReference type="PROSITE" id="PS51157">
    <property type="entry name" value="ZF_UBR"/>
    <property type="match status" value="1"/>
</dbReference>
<keyword evidence="2" id="KW-0863">Zinc-finger</keyword>
<feature type="domain" description="UBR-type" evidence="5">
    <location>
        <begin position="32"/>
        <end position="104"/>
    </location>
</feature>
<dbReference type="Pfam" id="PF02207">
    <property type="entry name" value="zf-UBR"/>
    <property type="match status" value="1"/>
</dbReference>
<name>A0A8T0DPR3_9TREM</name>
<dbReference type="InterPro" id="IPR003126">
    <property type="entry name" value="Znf_UBR"/>
</dbReference>
<dbReference type="OrthoDB" id="10262564at2759"/>
<dbReference type="InterPro" id="IPR040204">
    <property type="entry name" value="UBR7"/>
</dbReference>
<accession>A0A8T0DPR3</accession>
<dbReference type="PANTHER" id="PTHR13513">
    <property type="entry name" value="E3 UBIQUITIN-PROTEIN LIGASE UBR7"/>
    <property type="match status" value="1"/>
</dbReference>
<dbReference type="Gene3D" id="3.30.40.10">
    <property type="entry name" value="Zinc/RING finger domain, C3HC4 (zinc finger)"/>
    <property type="match status" value="1"/>
</dbReference>
<proteinExistence type="predicted"/>
<evidence type="ECO:0000313" key="6">
    <source>
        <dbReference type="EMBL" id="KAF8568691.1"/>
    </source>
</evidence>
<reference evidence="6 7" key="1">
    <citation type="submission" date="2019-07" db="EMBL/GenBank/DDBJ databases">
        <title>Annotation for the trematode Paragonimus westermani.</title>
        <authorList>
            <person name="Choi Y.-J."/>
        </authorList>
    </citation>
    <scope>NUCLEOTIDE SEQUENCE [LARGE SCALE GENOMIC DNA]</scope>
    <source>
        <strain evidence="6">180907_Pwestermani</strain>
    </source>
</reference>
<dbReference type="SMART" id="SM00396">
    <property type="entry name" value="ZnF_UBR1"/>
    <property type="match status" value="1"/>
</dbReference>
<evidence type="ECO:0000256" key="3">
    <source>
        <dbReference type="ARBA" id="ARBA00022833"/>
    </source>
</evidence>
<sequence length="400" mass="45916">MAEENNVVGIGDVIQSIEEEKAIIMGGIDSQACCTFTKGYMKRQAVYTCKTCLDISTMKAGFCYPCLVNCHEGHDTLELYTKRHFRCDCGNAKFGSFQCTLWEEKDDENVENRYNSNFSNQYCTCMRPYPDEDYEGNEEMFQCGICEDWFHLEVSSLLCNLKAFQHLNLPNGESAKPPEEYEELTCHLCLRKYAFLVIYALHNKEQPLSSVTAGQLSEESFTSDPEPKRLKLGDQYRIPYSETISISDCLLSRAAEKLHIKITDIDSVKLDNLGHNNSAKISSVFWSSGWRERLCRCTKCKLMYLQNNLQFLLDPKDTMSYYLKLGEQRATEIDKEESDALSEALSELPHSVAITVVEGVTNFKKALEEFLLQKRDTDHIITEAEVRSFFAKLREQQHHQ</sequence>
<feature type="zinc finger region" description="UBR-type" evidence="4">
    <location>
        <begin position="32"/>
        <end position="104"/>
    </location>
</feature>
<evidence type="ECO:0000256" key="2">
    <source>
        <dbReference type="ARBA" id="ARBA00022771"/>
    </source>
</evidence>
<dbReference type="CDD" id="cd19677">
    <property type="entry name" value="UBR-box_UBR7"/>
    <property type="match status" value="1"/>
</dbReference>
<dbReference type="InterPro" id="IPR011011">
    <property type="entry name" value="Znf_FYVE_PHD"/>
</dbReference>
<dbReference type="GO" id="GO:0005737">
    <property type="term" value="C:cytoplasm"/>
    <property type="evidence" value="ECO:0007669"/>
    <property type="project" value="TreeGrafter"/>
</dbReference>
<keyword evidence="7" id="KW-1185">Reference proteome</keyword>
<organism evidence="6 7">
    <name type="scientific">Paragonimus westermani</name>
    <dbReference type="NCBI Taxonomy" id="34504"/>
    <lineage>
        <taxon>Eukaryota</taxon>
        <taxon>Metazoa</taxon>
        <taxon>Spiralia</taxon>
        <taxon>Lophotrochozoa</taxon>
        <taxon>Platyhelminthes</taxon>
        <taxon>Trematoda</taxon>
        <taxon>Digenea</taxon>
        <taxon>Plagiorchiida</taxon>
        <taxon>Troglotremata</taxon>
        <taxon>Troglotrematidae</taxon>
        <taxon>Paragonimus</taxon>
    </lineage>
</organism>
<gene>
    <name evidence="6" type="ORF">P879_08254</name>
</gene>
<protein>
    <recommendedName>
        <fullName evidence="5">UBR-type domain-containing protein</fullName>
    </recommendedName>
</protein>
<keyword evidence="1" id="KW-0479">Metal-binding</keyword>
<evidence type="ECO:0000313" key="7">
    <source>
        <dbReference type="Proteomes" id="UP000699462"/>
    </source>
</evidence>
<dbReference type="EMBL" id="JTDF01002545">
    <property type="protein sequence ID" value="KAF8568691.1"/>
    <property type="molecule type" value="Genomic_DNA"/>
</dbReference>
<dbReference type="InterPro" id="IPR047506">
    <property type="entry name" value="UBR7-like_UBR-box"/>
</dbReference>
<comment type="caution">
    <text evidence="6">The sequence shown here is derived from an EMBL/GenBank/DDBJ whole genome shotgun (WGS) entry which is preliminary data.</text>
</comment>
<evidence type="ECO:0000256" key="4">
    <source>
        <dbReference type="PROSITE-ProRule" id="PRU00508"/>
    </source>
</evidence>
<dbReference type="CDD" id="cd15542">
    <property type="entry name" value="PHD_UBR7"/>
    <property type="match status" value="1"/>
</dbReference>
<dbReference type="Proteomes" id="UP000699462">
    <property type="component" value="Unassembled WGS sequence"/>
</dbReference>
<dbReference type="GO" id="GO:0008270">
    <property type="term" value="F:zinc ion binding"/>
    <property type="evidence" value="ECO:0007669"/>
    <property type="project" value="UniProtKB-KW"/>
</dbReference>
<keyword evidence="3" id="KW-0862">Zinc</keyword>
<evidence type="ECO:0000256" key="1">
    <source>
        <dbReference type="ARBA" id="ARBA00022723"/>
    </source>
</evidence>
<evidence type="ECO:0000259" key="5">
    <source>
        <dbReference type="PROSITE" id="PS51157"/>
    </source>
</evidence>